<evidence type="ECO:0000313" key="5">
    <source>
        <dbReference type="Proteomes" id="UP001150259"/>
    </source>
</evidence>
<dbReference type="InterPro" id="IPR008201">
    <property type="entry name" value="HepT-like"/>
</dbReference>
<dbReference type="Pfam" id="PF01934">
    <property type="entry name" value="HepT-like"/>
    <property type="match status" value="1"/>
</dbReference>
<protein>
    <submittedName>
        <fullName evidence="4">DUF86 domain-containing protein</fullName>
    </submittedName>
</protein>
<comment type="caution">
    <text evidence="4">The sequence shown here is derived from an EMBL/GenBank/DDBJ whole genome shotgun (WGS) entry which is preliminary data.</text>
</comment>
<keyword evidence="3" id="KW-0378">Hydrolase</keyword>
<proteinExistence type="predicted"/>
<keyword evidence="2" id="KW-0540">Nuclease</keyword>
<keyword evidence="1" id="KW-1277">Toxin-antitoxin system</keyword>
<accession>A0ABT5GFT8</accession>
<dbReference type="Proteomes" id="UP001150259">
    <property type="component" value="Unassembled WGS sequence"/>
</dbReference>
<evidence type="ECO:0000256" key="3">
    <source>
        <dbReference type="ARBA" id="ARBA00022801"/>
    </source>
</evidence>
<evidence type="ECO:0000256" key="1">
    <source>
        <dbReference type="ARBA" id="ARBA00022649"/>
    </source>
</evidence>
<keyword evidence="5" id="KW-1185">Reference proteome</keyword>
<evidence type="ECO:0000256" key="2">
    <source>
        <dbReference type="ARBA" id="ARBA00022722"/>
    </source>
</evidence>
<reference evidence="4 5" key="1">
    <citation type="submission" date="2022-11" db="EMBL/GenBank/DDBJ databases">
        <title>Anaerobic phenanthrene biodegradation by a DNRA strain PheN6.</title>
        <authorList>
            <person name="Zhang Z."/>
        </authorList>
    </citation>
    <scope>NUCLEOTIDE SEQUENCE [LARGE SCALE GENOMIC DNA]</scope>
    <source>
        <strain evidence="4 5">PheN6</strain>
    </source>
</reference>
<sequence length="63" mass="6875">MLARLDPDIRARIFGEDWALMRGTRNRIAHGYALVSAEIVRRTVVVDLPAIIGALQAASRSGS</sequence>
<name>A0ABT5GFT8_9MICO</name>
<dbReference type="EMBL" id="JAPFQL010000025">
    <property type="protein sequence ID" value="MDC5697101.1"/>
    <property type="molecule type" value="Genomic_DNA"/>
</dbReference>
<dbReference type="RefSeq" id="WP_272461675.1">
    <property type="nucleotide sequence ID" value="NZ_JAPFQL010000025.1"/>
</dbReference>
<gene>
    <name evidence="4" type="ORF">OO014_07505</name>
</gene>
<organism evidence="4 5">
    <name type="scientific">Intrasporangium calvum</name>
    <dbReference type="NCBI Taxonomy" id="53358"/>
    <lineage>
        <taxon>Bacteria</taxon>
        <taxon>Bacillati</taxon>
        <taxon>Actinomycetota</taxon>
        <taxon>Actinomycetes</taxon>
        <taxon>Micrococcales</taxon>
        <taxon>Intrasporangiaceae</taxon>
        <taxon>Intrasporangium</taxon>
    </lineage>
</organism>
<evidence type="ECO:0000313" key="4">
    <source>
        <dbReference type="EMBL" id="MDC5697101.1"/>
    </source>
</evidence>